<dbReference type="Proteomes" id="UP000826656">
    <property type="component" value="Unassembled WGS sequence"/>
</dbReference>
<proteinExistence type="predicted"/>
<comment type="caution">
    <text evidence="1">The sequence shown here is derived from an EMBL/GenBank/DDBJ whole genome shotgun (WGS) entry which is preliminary data.</text>
</comment>
<reference evidence="1 2" key="1">
    <citation type="journal article" date="2021" name="bioRxiv">
        <title>Chromosome-scale and haplotype-resolved genome assembly of a tetraploid potato cultivar.</title>
        <authorList>
            <person name="Sun H."/>
            <person name="Jiao W.-B."/>
            <person name="Krause K."/>
            <person name="Campoy J.A."/>
            <person name="Goel M."/>
            <person name="Folz-Donahue K."/>
            <person name="Kukat C."/>
            <person name="Huettel B."/>
            <person name="Schneeberger K."/>
        </authorList>
    </citation>
    <scope>NUCLEOTIDE SEQUENCE [LARGE SCALE GENOMIC DNA]</scope>
    <source>
        <strain evidence="1">SolTubOtavaFocal</strain>
        <tissue evidence="1">Leaves</tissue>
    </source>
</reference>
<name>A0ABQ7TTQ9_SOLTU</name>
<dbReference type="EMBL" id="JAIVGD010000028">
    <property type="protein sequence ID" value="KAH0737935.1"/>
    <property type="molecule type" value="Genomic_DNA"/>
</dbReference>
<accession>A0ABQ7TTQ9</accession>
<organism evidence="1 2">
    <name type="scientific">Solanum tuberosum</name>
    <name type="common">Potato</name>
    <dbReference type="NCBI Taxonomy" id="4113"/>
    <lineage>
        <taxon>Eukaryota</taxon>
        <taxon>Viridiplantae</taxon>
        <taxon>Streptophyta</taxon>
        <taxon>Embryophyta</taxon>
        <taxon>Tracheophyta</taxon>
        <taxon>Spermatophyta</taxon>
        <taxon>Magnoliopsida</taxon>
        <taxon>eudicotyledons</taxon>
        <taxon>Gunneridae</taxon>
        <taxon>Pentapetalae</taxon>
        <taxon>asterids</taxon>
        <taxon>lamiids</taxon>
        <taxon>Solanales</taxon>
        <taxon>Solanaceae</taxon>
        <taxon>Solanoideae</taxon>
        <taxon>Solaneae</taxon>
        <taxon>Solanum</taxon>
    </lineage>
</organism>
<gene>
    <name evidence="1" type="ORF">KY290_036640</name>
</gene>
<evidence type="ECO:0000313" key="1">
    <source>
        <dbReference type="EMBL" id="KAH0737935.1"/>
    </source>
</evidence>
<protein>
    <submittedName>
        <fullName evidence="1">Uncharacterized protein</fullName>
    </submittedName>
</protein>
<evidence type="ECO:0000313" key="2">
    <source>
        <dbReference type="Proteomes" id="UP000826656"/>
    </source>
</evidence>
<keyword evidence="2" id="KW-1185">Reference proteome</keyword>
<sequence length="155" mass="18135">MRQRVELVASCKEKLKAKSHTMVYTMEHEEDEESVGSSYRVTIQNEHDSLPQIKIDEELEDIFYCCHISVNENNPTKEEDVGDTPLELEEGVKTTIDPLKEVNLGTVEDRRPTYFSAFLEMDEEIAYMNILKEYRDVFTWSYKEMPSLNHKVALH</sequence>